<dbReference type="InterPro" id="IPR038967">
    <property type="entry name" value="Dsc4-like"/>
</dbReference>
<keyword evidence="2" id="KW-0812">Transmembrane</keyword>
<dbReference type="Proteomes" id="UP000256645">
    <property type="component" value="Unassembled WGS sequence"/>
</dbReference>
<feature type="transmembrane region" description="Helical" evidence="2">
    <location>
        <begin position="126"/>
        <end position="144"/>
    </location>
</feature>
<dbReference type="Pfam" id="PF08508">
    <property type="entry name" value="DUF1746"/>
    <property type="match status" value="1"/>
</dbReference>
<dbReference type="PANTHER" id="PTHR39405">
    <property type="entry name" value="DSC E3 UBIQUITIN LIGASE COMPLEX SUBUNIT 4"/>
    <property type="match status" value="1"/>
</dbReference>
<keyword evidence="5" id="KW-1185">Reference proteome</keyword>
<accession>A0A3D8R0Y4</accession>
<name>A0A3D8R0Y4_9HELO</name>
<dbReference type="GO" id="GO:0032933">
    <property type="term" value="P:SREBP signaling pathway"/>
    <property type="evidence" value="ECO:0007669"/>
    <property type="project" value="InterPro"/>
</dbReference>
<feature type="compositionally biased region" description="Low complexity" evidence="1">
    <location>
        <begin position="19"/>
        <end position="59"/>
    </location>
</feature>
<feature type="domain" description="DUF1746" evidence="3">
    <location>
        <begin position="77"/>
        <end position="191"/>
    </location>
</feature>
<evidence type="ECO:0000256" key="2">
    <source>
        <dbReference type="SAM" id="Phobius"/>
    </source>
</evidence>
<feature type="transmembrane region" description="Helical" evidence="2">
    <location>
        <begin position="70"/>
        <end position="92"/>
    </location>
</feature>
<dbReference type="AlphaFoldDB" id="A0A3D8R0Y4"/>
<comment type="caution">
    <text evidence="4">The sequence shown here is derived from an EMBL/GenBank/DDBJ whole genome shotgun (WGS) entry which is preliminary data.</text>
</comment>
<protein>
    <recommendedName>
        <fullName evidence="3">DUF1746 domain-containing protein</fullName>
    </recommendedName>
</protein>
<dbReference type="STRING" id="1849047.A0A3D8R0Y4"/>
<reference evidence="4 5" key="1">
    <citation type="journal article" date="2018" name="IMA Fungus">
        <title>IMA Genome-F 9: Draft genome sequence of Annulohypoxylon stygium, Aspergillus mulundensis, Berkeleyomyces basicola (syn. Thielaviopsis basicola), Ceratocystis smalleyi, two Cercospora beticola strains, Coleophoma cylindrospora, Fusarium fracticaudum, Phialophora cf. hyalina, and Morchella septimelata.</title>
        <authorList>
            <person name="Wingfield B.D."/>
            <person name="Bills G.F."/>
            <person name="Dong Y."/>
            <person name="Huang W."/>
            <person name="Nel W.J."/>
            <person name="Swalarsk-Parry B.S."/>
            <person name="Vaghefi N."/>
            <person name="Wilken P.M."/>
            <person name="An Z."/>
            <person name="de Beer Z.W."/>
            <person name="De Vos L."/>
            <person name="Chen L."/>
            <person name="Duong T.A."/>
            <person name="Gao Y."/>
            <person name="Hammerbacher A."/>
            <person name="Kikkert J.R."/>
            <person name="Li Y."/>
            <person name="Li H."/>
            <person name="Li K."/>
            <person name="Li Q."/>
            <person name="Liu X."/>
            <person name="Ma X."/>
            <person name="Naidoo K."/>
            <person name="Pethybridge S.J."/>
            <person name="Sun J."/>
            <person name="Steenkamp E.T."/>
            <person name="van der Nest M.A."/>
            <person name="van Wyk S."/>
            <person name="Wingfield M.J."/>
            <person name="Xiong C."/>
            <person name="Yue Q."/>
            <person name="Zhang X."/>
        </authorList>
    </citation>
    <scope>NUCLEOTIDE SEQUENCE [LARGE SCALE GENOMIC DNA]</scope>
    <source>
        <strain evidence="4 5">BP6252</strain>
    </source>
</reference>
<evidence type="ECO:0000256" key="1">
    <source>
        <dbReference type="SAM" id="MobiDB-lite"/>
    </source>
</evidence>
<feature type="region of interest" description="Disordered" evidence="1">
    <location>
        <begin position="1"/>
        <end position="59"/>
    </location>
</feature>
<sequence length="350" mass="37913">MNNDATPVPAADLPEGQISSASASNGITSSSNGIESARAGEPQGGSSSSASQPTPAQARATSQMKKRYEFINLVMANLDMLIYVELCILYYMDCSFFRFVIRVLAQVMFLTPKPSFVPPMPKQRPYIGAIFGPNIICLLLHIFTARSEAGEAMRGYLHGGIIIDLIGQKGPSSKIHLVLLDLLVTALQSFMLAVHIEREKLRDVLLPKVVGALTEAVVAASQDHDAEERGVLRDAVTSNGDIELQPLSSTRGQEDPLINEHTEMDQERERLLADLAPREEAEEDDYPLDVFYSGTAIVGDFHVLQTLRSQWTDYGNSASSGALQTIGFTAGFAAATADRRVAALRGSLSN</sequence>
<evidence type="ECO:0000313" key="4">
    <source>
        <dbReference type="EMBL" id="RDW67703.1"/>
    </source>
</evidence>
<dbReference type="GO" id="GO:0044695">
    <property type="term" value="C:Dsc E3 ubiquitin ligase complex"/>
    <property type="evidence" value="ECO:0007669"/>
    <property type="project" value="InterPro"/>
</dbReference>
<dbReference type="PANTHER" id="PTHR39405:SF1">
    <property type="entry name" value="DSC E3 UBIQUITIN LIGASE COMPLEX SUBUNIT 4"/>
    <property type="match status" value="1"/>
</dbReference>
<evidence type="ECO:0000259" key="3">
    <source>
        <dbReference type="Pfam" id="PF08508"/>
    </source>
</evidence>
<keyword evidence="2" id="KW-1133">Transmembrane helix</keyword>
<feature type="compositionally biased region" description="Basic and acidic residues" evidence="1">
    <location>
        <begin position="252"/>
        <end position="264"/>
    </location>
</feature>
<dbReference type="OrthoDB" id="5428737at2759"/>
<keyword evidence="2" id="KW-0472">Membrane</keyword>
<evidence type="ECO:0000313" key="5">
    <source>
        <dbReference type="Proteomes" id="UP000256645"/>
    </source>
</evidence>
<proteinExistence type="predicted"/>
<dbReference type="EMBL" id="PDLM01000010">
    <property type="protein sequence ID" value="RDW67703.1"/>
    <property type="molecule type" value="Genomic_DNA"/>
</dbReference>
<feature type="region of interest" description="Disordered" evidence="1">
    <location>
        <begin position="243"/>
        <end position="264"/>
    </location>
</feature>
<dbReference type="InterPro" id="IPR013715">
    <property type="entry name" value="DUF1746"/>
</dbReference>
<organism evidence="4 5">
    <name type="scientific">Coleophoma cylindrospora</name>
    <dbReference type="NCBI Taxonomy" id="1849047"/>
    <lineage>
        <taxon>Eukaryota</taxon>
        <taxon>Fungi</taxon>
        <taxon>Dikarya</taxon>
        <taxon>Ascomycota</taxon>
        <taxon>Pezizomycotina</taxon>
        <taxon>Leotiomycetes</taxon>
        <taxon>Helotiales</taxon>
        <taxon>Dermateaceae</taxon>
        <taxon>Coleophoma</taxon>
    </lineage>
</organism>
<gene>
    <name evidence="4" type="ORF">BP6252_09099</name>
</gene>
<dbReference type="GO" id="GO:0005783">
    <property type="term" value="C:endoplasmic reticulum"/>
    <property type="evidence" value="ECO:0007669"/>
    <property type="project" value="TreeGrafter"/>
</dbReference>